<evidence type="ECO:0000313" key="1">
    <source>
        <dbReference type="EMBL" id="HHR92369.1"/>
    </source>
</evidence>
<accession>A0A7C5USU7</accession>
<gene>
    <name evidence="1" type="ORF">ENL96_02550</name>
</gene>
<protein>
    <submittedName>
        <fullName evidence="1">Uncharacterized protein</fullName>
    </submittedName>
</protein>
<name>A0A7C5USU7_UNCC3</name>
<organism evidence="1">
    <name type="scientific">candidate division CPR3 bacterium</name>
    <dbReference type="NCBI Taxonomy" id="2268181"/>
    <lineage>
        <taxon>Bacteria</taxon>
        <taxon>Bacteria division CPR3</taxon>
    </lineage>
</organism>
<sequence length="327" mass="38135">MIEMYLGKLKATGKFTSKDVLQGQLYVGQWEILWYLALVRFSTVDLISIATGYTKSSLTDTYLKTLFNQFKLIERVELKLPLGATQTARSFYVLTNLGYKKLGIIPPKTSKYELAKLLSSEHTALVITLLSYFFRHDTMRHKGEREEIVKTEKNWQSILDDVRKEKAKELIKQYGIGYASSSAIKQFNSAVKGIPIPDIYFEFNPIAFPGLEELTYYGIEPGDIVFIEVETGEHRKPQIEEKLERYNKSKWFFEKYLNNKNYALLFVVRSEQKKNTLDKWLKESSVAKLSHFPILQVTIEEMGEKLTRVKHLTRPKERKQEGEEYPW</sequence>
<dbReference type="EMBL" id="DRVY01000076">
    <property type="protein sequence ID" value="HHR92369.1"/>
    <property type="molecule type" value="Genomic_DNA"/>
</dbReference>
<dbReference type="AlphaFoldDB" id="A0A7C5USU7"/>
<comment type="caution">
    <text evidence="1">The sequence shown here is derived from an EMBL/GenBank/DDBJ whole genome shotgun (WGS) entry which is preliminary data.</text>
</comment>
<reference evidence="1" key="1">
    <citation type="journal article" date="2020" name="mSystems">
        <title>Genome- and Community-Level Interaction Insights into Carbon Utilization and Element Cycling Functions of Hydrothermarchaeota in Hydrothermal Sediment.</title>
        <authorList>
            <person name="Zhou Z."/>
            <person name="Liu Y."/>
            <person name="Xu W."/>
            <person name="Pan J."/>
            <person name="Luo Z.H."/>
            <person name="Li M."/>
        </authorList>
    </citation>
    <scope>NUCLEOTIDE SEQUENCE [LARGE SCALE GENOMIC DNA]</scope>
    <source>
        <strain evidence="1">SpSt-1042</strain>
    </source>
</reference>
<proteinExistence type="predicted"/>